<keyword evidence="2" id="KW-0540">Nuclease</keyword>
<dbReference type="InterPro" id="IPR033411">
    <property type="entry name" value="Ribonuclease_PIN"/>
</dbReference>
<feature type="compositionally biased region" description="Acidic residues" evidence="9">
    <location>
        <begin position="161"/>
        <end position="186"/>
    </location>
</feature>
<evidence type="ECO:0000256" key="7">
    <source>
        <dbReference type="PIRNR" id="PIRNR037125"/>
    </source>
</evidence>
<evidence type="ECO:0000256" key="9">
    <source>
        <dbReference type="SAM" id="MobiDB-lite"/>
    </source>
</evidence>
<dbReference type="InterPro" id="IPR014881">
    <property type="entry name" value="NOB1_Zn-bd"/>
</dbReference>
<dbReference type="Gene3D" id="6.20.210.10">
    <property type="entry name" value="Nin one binding (NOB1), Zn-ribbon-like"/>
    <property type="match status" value="1"/>
</dbReference>
<evidence type="ECO:0000313" key="12">
    <source>
        <dbReference type="EMBL" id="TFK22325.1"/>
    </source>
</evidence>
<accession>A0A5C3KQD2</accession>
<keyword evidence="5 7" id="KW-0862">Zinc</keyword>
<dbReference type="SUPFAM" id="SSF144206">
    <property type="entry name" value="NOB1 zinc finger-like"/>
    <property type="match status" value="1"/>
</dbReference>
<feature type="region of interest" description="Disordered" evidence="9">
    <location>
        <begin position="108"/>
        <end position="143"/>
    </location>
</feature>
<feature type="binding site" evidence="8">
    <location>
        <position position="310"/>
    </location>
    <ligand>
        <name>Zn(2+)</name>
        <dbReference type="ChEBI" id="CHEBI:29105"/>
    </ligand>
</feature>
<dbReference type="GO" id="GO:0004521">
    <property type="term" value="F:RNA endonuclease activity"/>
    <property type="evidence" value="ECO:0007669"/>
    <property type="project" value="UniProtKB-UniRule"/>
</dbReference>
<comment type="function">
    <text evidence="7">Required for the synthesis of 40S ribosome subunits. Has a role in processing 20S pre-rRNA into the mature 18S rRNA, where it is required for cleavage at the 3' end of the mature 18S rRNA (D-site). Accompanies the 20S pre-rRNA from the nucleus to the cytoplasm.</text>
</comment>
<evidence type="ECO:0000259" key="11">
    <source>
        <dbReference type="Pfam" id="PF17146"/>
    </source>
</evidence>
<dbReference type="InterPro" id="IPR017117">
    <property type="entry name" value="Nob1_euk"/>
</dbReference>
<gene>
    <name evidence="12" type="ORF">FA15DRAFT_695776</name>
</gene>
<dbReference type="PANTHER" id="PTHR12814:SF2">
    <property type="entry name" value="RNA-BINDING PROTEIN NOB1"/>
    <property type="match status" value="1"/>
</dbReference>
<dbReference type="STRING" id="230819.A0A5C3KQD2"/>
<dbReference type="GO" id="GO:0005730">
    <property type="term" value="C:nucleolus"/>
    <property type="evidence" value="ECO:0007669"/>
    <property type="project" value="UniProtKB-SubCell"/>
</dbReference>
<dbReference type="GO" id="GO:0030688">
    <property type="term" value="C:preribosome, small subunit precursor"/>
    <property type="evidence" value="ECO:0007669"/>
    <property type="project" value="TreeGrafter"/>
</dbReference>
<feature type="compositionally biased region" description="Polar residues" evidence="9">
    <location>
        <begin position="120"/>
        <end position="139"/>
    </location>
</feature>
<keyword evidence="13" id="KW-1185">Reference proteome</keyword>
<name>A0A5C3KQD2_COPMA</name>
<dbReference type="Gene3D" id="3.40.50.1010">
    <property type="entry name" value="5'-nuclease"/>
    <property type="match status" value="1"/>
</dbReference>
<organism evidence="12 13">
    <name type="scientific">Coprinopsis marcescibilis</name>
    <name type="common">Agaric fungus</name>
    <name type="synonym">Psathyrella marcescibilis</name>
    <dbReference type="NCBI Taxonomy" id="230819"/>
    <lineage>
        <taxon>Eukaryota</taxon>
        <taxon>Fungi</taxon>
        <taxon>Dikarya</taxon>
        <taxon>Basidiomycota</taxon>
        <taxon>Agaricomycotina</taxon>
        <taxon>Agaricomycetes</taxon>
        <taxon>Agaricomycetidae</taxon>
        <taxon>Agaricales</taxon>
        <taxon>Agaricineae</taxon>
        <taxon>Psathyrellaceae</taxon>
        <taxon>Coprinopsis</taxon>
    </lineage>
</organism>
<evidence type="ECO:0000259" key="10">
    <source>
        <dbReference type="Pfam" id="PF08772"/>
    </source>
</evidence>
<evidence type="ECO:0000256" key="4">
    <source>
        <dbReference type="ARBA" id="ARBA00022801"/>
    </source>
</evidence>
<evidence type="ECO:0000256" key="6">
    <source>
        <dbReference type="ARBA" id="ARBA00023242"/>
    </source>
</evidence>
<sequence length="482" mass="52399">MADSQPPKCKNLVLDAGPLLSLSPLRGLAETYFTVPQVLSELKDHRAREHFEKLGLMSGVKVQVRSPAPASLTNVIQWSKKTGDYSVLSHADICVLALTHTLHEEAKQRKVAGESGEEIASTSETNGISASDSASQQTDTEGDATKLAEALEQVSIAAEVESVEDTTETVEQNAEDIAAEDLEPLDVELTRVAEDEATEQGTASPLGAQPDHTTSRRSPSPVYEDPSDEDDGEGEWITPQNVGLHKSRALDLLPESNVDSKGRKKKVEPIDAGCMTADFAMQNVLLQMGLNLVGLEGKRIEKVKNWVLRCHACFKICKDNSKKFCPSCGNNTLLRASVTLSSPTAASDSPVMQVHLKPNFQYRIRGTKYSIPAPKHGSAKTGTGMGLVLREDQVEYMRAKHLVDGKREREEARMTRGIISKGISANGANAGVSSWMDPDWIPEIASVGADGKGRTTRNSKMDGDMPQIGYGRKNPNERRKKK</sequence>
<evidence type="ECO:0000256" key="2">
    <source>
        <dbReference type="ARBA" id="ARBA00022722"/>
    </source>
</evidence>
<dbReference type="Pfam" id="PF17146">
    <property type="entry name" value="PIN_6"/>
    <property type="match status" value="1"/>
</dbReference>
<comment type="subcellular location">
    <subcellularLocation>
        <location evidence="7">Nucleus</location>
        <location evidence="7">Nucleolus</location>
    </subcellularLocation>
</comment>
<evidence type="ECO:0000256" key="1">
    <source>
        <dbReference type="ARBA" id="ARBA00005858"/>
    </source>
</evidence>
<feature type="domain" description="Ribonuclease PIN" evidence="11">
    <location>
        <begin position="12"/>
        <end position="102"/>
    </location>
</feature>
<evidence type="ECO:0000256" key="8">
    <source>
        <dbReference type="PIRSR" id="PIRSR037125-1"/>
    </source>
</evidence>
<keyword evidence="3 7" id="KW-0479">Metal-binding</keyword>
<dbReference type="AlphaFoldDB" id="A0A5C3KQD2"/>
<keyword evidence="4" id="KW-0378">Hydrolase</keyword>
<feature type="binding site" evidence="8">
    <location>
        <position position="325"/>
    </location>
    <ligand>
        <name>Zn(2+)</name>
        <dbReference type="ChEBI" id="CHEBI:29105"/>
    </ligand>
</feature>
<dbReference type="GO" id="GO:0005737">
    <property type="term" value="C:cytoplasm"/>
    <property type="evidence" value="ECO:0007669"/>
    <property type="project" value="UniProtKB-ARBA"/>
</dbReference>
<dbReference type="GO" id="GO:0016787">
    <property type="term" value="F:hydrolase activity"/>
    <property type="evidence" value="ECO:0007669"/>
    <property type="project" value="UniProtKB-KW"/>
</dbReference>
<evidence type="ECO:0000256" key="5">
    <source>
        <dbReference type="ARBA" id="ARBA00022833"/>
    </source>
</evidence>
<dbReference type="GO" id="GO:0030490">
    <property type="term" value="P:maturation of SSU-rRNA"/>
    <property type="evidence" value="ECO:0007669"/>
    <property type="project" value="TreeGrafter"/>
</dbReference>
<feature type="domain" description="Nin one binding (NOB1) Zn-ribbon-like" evidence="10">
    <location>
        <begin position="300"/>
        <end position="377"/>
    </location>
</feature>
<dbReference type="InterPro" id="IPR039907">
    <property type="entry name" value="NOB1"/>
</dbReference>
<protein>
    <recommendedName>
        <fullName evidence="7">20S-pre-rRNA D-site endonuclease NOB1</fullName>
    </recommendedName>
</protein>
<dbReference type="EMBL" id="ML210243">
    <property type="protein sequence ID" value="TFK22325.1"/>
    <property type="molecule type" value="Genomic_DNA"/>
</dbReference>
<reference evidence="12 13" key="1">
    <citation type="journal article" date="2019" name="Nat. Ecol. Evol.">
        <title>Megaphylogeny resolves global patterns of mushroom evolution.</title>
        <authorList>
            <person name="Varga T."/>
            <person name="Krizsan K."/>
            <person name="Foldi C."/>
            <person name="Dima B."/>
            <person name="Sanchez-Garcia M."/>
            <person name="Sanchez-Ramirez S."/>
            <person name="Szollosi G.J."/>
            <person name="Szarkandi J.G."/>
            <person name="Papp V."/>
            <person name="Albert L."/>
            <person name="Andreopoulos W."/>
            <person name="Angelini C."/>
            <person name="Antonin V."/>
            <person name="Barry K.W."/>
            <person name="Bougher N.L."/>
            <person name="Buchanan P."/>
            <person name="Buyck B."/>
            <person name="Bense V."/>
            <person name="Catcheside P."/>
            <person name="Chovatia M."/>
            <person name="Cooper J."/>
            <person name="Damon W."/>
            <person name="Desjardin D."/>
            <person name="Finy P."/>
            <person name="Geml J."/>
            <person name="Haridas S."/>
            <person name="Hughes K."/>
            <person name="Justo A."/>
            <person name="Karasinski D."/>
            <person name="Kautmanova I."/>
            <person name="Kiss B."/>
            <person name="Kocsube S."/>
            <person name="Kotiranta H."/>
            <person name="LaButti K.M."/>
            <person name="Lechner B.E."/>
            <person name="Liimatainen K."/>
            <person name="Lipzen A."/>
            <person name="Lukacs Z."/>
            <person name="Mihaltcheva S."/>
            <person name="Morgado L.N."/>
            <person name="Niskanen T."/>
            <person name="Noordeloos M.E."/>
            <person name="Ohm R.A."/>
            <person name="Ortiz-Santana B."/>
            <person name="Ovrebo C."/>
            <person name="Racz N."/>
            <person name="Riley R."/>
            <person name="Savchenko A."/>
            <person name="Shiryaev A."/>
            <person name="Soop K."/>
            <person name="Spirin V."/>
            <person name="Szebenyi C."/>
            <person name="Tomsovsky M."/>
            <person name="Tulloss R.E."/>
            <person name="Uehling J."/>
            <person name="Grigoriev I.V."/>
            <person name="Vagvolgyi C."/>
            <person name="Papp T."/>
            <person name="Martin F.M."/>
            <person name="Miettinen O."/>
            <person name="Hibbett D.S."/>
            <person name="Nagy L.G."/>
        </authorList>
    </citation>
    <scope>NUCLEOTIDE SEQUENCE [LARGE SCALE GENOMIC DNA]</scope>
    <source>
        <strain evidence="12 13">CBS 121175</strain>
    </source>
</reference>
<evidence type="ECO:0000313" key="13">
    <source>
        <dbReference type="Proteomes" id="UP000307440"/>
    </source>
</evidence>
<feature type="region of interest" description="Disordered" evidence="9">
    <location>
        <begin position="446"/>
        <end position="482"/>
    </location>
</feature>
<dbReference type="Pfam" id="PF08772">
    <property type="entry name" value="Zn_ribbon_NOB1"/>
    <property type="match status" value="1"/>
</dbReference>
<dbReference type="FunFam" id="3.40.50.1010:FF:000020">
    <property type="entry name" value="20S-pre-rRNA D-site endonuclease NOB1"/>
    <property type="match status" value="1"/>
</dbReference>
<evidence type="ECO:0000256" key="3">
    <source>
        <dbReference type="ARBA" id="ARBA00022723"/>
    </source>
</evidence>
<dbReference type="PANTHER" id="PTHR12814">
    <property type="entry name" value="RNA-BINDING PROTEIN NOB1"/>
    <property type="match status" value="1"/>
</dbReference>
<feature type="binding site" evidence="8">
    <location>
        <position position="313"/>
    </location>
    <ligand>
        <name>Zn(2+)</name>
        <dbReference type="ChEBI" id="CHEBI:29105"/>
    </ligand>
</feature>
<dbReference type="Proteomes" id="UP000307440">
    <property type="component" value="Unassembled WGS sequence"/>
</dbReference>
<proteinExistence type="inferred from homology"/>
<dbReference type="InterPro" id="IPR036283">
    <property type="entry name" value="NOB1_Zf-like_sf"/>
</dbReference>
<keyword evidence="6 7" id="KW-0539">Nucleus</keyword>
<dbReference type="PIRSF" id="PIRSF037125">
    <property type="entry name" value="D-site_20S_pre-rRNA_nuclease"/>
    <property type="match status" value="1"/>
</dbReference>
<dbReference type="CDD" id="cd09876">
    <property type="entry name" value="PIN_Nob1-like"/>
    <property type="match status" value="1"/>
</dbReference>
<comment type="similarity">
    <text evidence="1 7">Belongs to the NOB1 family.</text>
</comment>
<dbReference type="GO" id="GO:0046872">
    <property type="term" value="F:metal ion binding"/>
    <property type="evidence" value="ECO:0007669"/>
    <property type="project" value="UniProtKB-UniRule"/>
</dbReference>
<feature type="binding site" evidence="8">
    <location>
        <position position="328"/>
    </location>
    <ligand>
        <name>Zn(2+)</name>
        <dbReference type="ChEBI" id="CHEBI:29105"/>
    </ligand>
</feature>
<feature type="compositionally biased region" description="Acidic residues" evidence="9">
    <location>
        <begin position="225"/>
        <end position="234"/>
    </location>
</feature>
<dbReference type="OrthoDB" id="446759at2759"/>
<feature type="region of interest" description="Disordered" evidence="9">
    <location>
        <begin position="159"/>
        <end position="238"/>
    </location>
</feature>